<dbReference type="InterPro" id="IPR050510">
    <property type="entry name" value="Cation_transp_ATPase_P-type"/>
</dbReference>
<name>A0A8S3HCT5_9BILA</name>
<dbReference type="AlphaFoldDB" id="A0A8S3HCT5"/>
<dbReference type="GO" id="GO:1990573">
    <property type="term" value="P:potassium ion import across plasma membrane"/>
    <property type="evidence" value="ECO:0007669"/>
    <property type="project" value="TreeGrafter"/>
</dbReference>
<feature type="transmembrane region" description="Helical" evidence="3">
    <location>
        <begin position="81"/>
        <end position="97"/>
    </location>
</feature>
<dbReference type="InterPro" id="IPR023298">
    <property type="entry name" value="ATPase_P-typ_TM_dom_sf"/>
</dbReference>
<feature type="non-terminal residue" evidence="5">
    <location>
        <position position="1"/>
    </location>
</feature>
<dbReference type="InterPro" id="IPR006068">
    <property type="entry name" value="ATPase_P-typ_cation-transptr_C"/>
</dbReference>
<protein>
    <recommendedName>
        <fullName evidence="4">Cation-transporting P-type ATPase C-terminal domain-containing protein</fullName>
    </recommendedName>
</protein>
<dbReference type="GO" id="GO:0005886">
    <property type="term" value="C:plasma membrane"/>
    <property type="evidence" value="ECO:0007669"/>
    <property type="project" value="UniProtKB-SubCell"/>
</dbReference>
<dbReference type="GO" id="GO:0005391">
    <property type="term" value="F:P-type sodium:potassium-exchanging transporter activity"/>
    <property type="evidence" value="ECO:0007669"/>
    <property type="project" value="TreeGrafter"/>
</dbReference>
<dbReference type="GO" id="GO:1902600">
    <property type="term" value="P:proton transmembrane transport"/>
    <property type="evidence" value="ECO:0007669"/>
    <property type="project" value="TreeGrafter"/>
</dbReference>
<feature type="domain" description="Cation-transporting P-type ATPase C-terminal" evidence="4">
    <location>
        <begin position="11"/>
        <end position="104"/>
    </location>
</feature>
<evidence type="ECO:0000259" key="4">
    <source>
        <dbReference type="Pfam" id="PF00689"/>
    </source>
</evidence>
<dbReference type="EMBL" id="CAJOBI010318871">
    <property type="protein sequence ID" value="CAF5181736.1"/>
    <property type="molecule type" value="Genomic_DNA"/>
</dbReference>
<evidence type="ECO:0000256" key="1">
    <source>
        <dbReference type="ARBA" id="ARBA00004651"/>
    </source>
</evidence>
<reference evidence="5" key="1">
    <citation type="submission" date="2021-02" db="EMBL/GenBank/DDBJ databases">
        <authorList>
            <person name="Nowell W R."/>
        </authorList>
    </citation>
    <scope>NUCLEOTIDE SEQUENCE</scope>
</reference>
<feature type="transmembrane region" description="Helical" evidence="3">
    <location>
        <begin position="12"/>
        <end position="30"/>
    </location>
</feature>
<evidence type="ECO:0000256" key="2">
    <source>
        <dbReference type="ARBA" id="ARBA00022475"/>
    </source>
</evidence>
<keyword evidence="2" id="KW-1003">Cell membrane</keyword>
<organism evidence="5 6">
    <name type="scientific">Rotaria magnacalcarata</name>
    <dbReference type="NCBI Taxonomy" id="392030"/>
    <lineage>
        <taxon>Eukaryota</taxon>
        <taxon>Metazoa</taxon>
        <taxon>Spiralia</taxon>
        <taxon>Gnathifera</taxon>
        <taxon>Rotifera</taxon>
        <taxon>Eurotatoria</taxon>
        <taxon>Bdelloidea</taxon>
        <taxon>Philodinida</taxon>
        <taxon>Philodinidae</taxon>
        <taxon>Rotaria</taxon>
    </lineage>
</organism>
<accession>A0A8S3HCT5</accession>
<evidence type="ECO:0000313" key="5">
    <source>
        <dbReference type="EMBL" id="CAF5181736.1"/>
    </source>
</evidence>
<dbReference type="PRINTS" id="PR00121">
    <property type="entry name" value="NAKATPASE"/>
</dbReference>
<evidence type="ECO:0000256" key="3">
    <source>
        <dbReference type="SAM" id="Phobius"/>
    </source>
</evidence>
<gene>
    <name evidence="5" type="ORF">SMN809_LOCUS69160</name>
</gene>
<evidence type="ECO:0000313" key="6">
    <source>
        <dbReference type="Proteomes" id="UP000676336"/>
    </source>
</evidence>
<comment type="caution">
    <text evidence="5">The sequence shown here is derived from an EMBL/GenBank/DDBJ whole genome shotgun (WGS) entry which is preliminary data.</text>
</comment>
<dbReference type="PANTHER" id="PTHR43294:SF21">
    <property type="entry name" value="CATION TRANSPORTING ATPASE"/>
    <property type="match status" value="1"/>
</dbReference>
<keyword evidence="3" id="KW-0812">Transmembrane</keyword>
<comment type="subcellular location">
    <subcellularLocation>
        <location evidence="1">Cell membrane</location>
        <topology evidence="1">Multi-pass membrane protein</topology>
    </subcellularLocation>
</comment>
<dbReference type="GO" id="GO:0006883">
    <property type="term" value="P:intracellular sodium ion homeostasis"/>
    <property type="evidence" value="ECO:0007669"/>
    <property type="project" value="TreeGrafter"/>
</dbReference>
<proteinExistence type="predicted"/>
<keyword evidence="3" id="KW-1133">Transmembrane helix</keyword>
<dbReference type="SUPFAM" id="SSF81665">
    <property type="entry name" value="Calcium ATPase, transmembrane domain M"/>
    <property type="match status" value="1"/>
</dbReference>
<feature type="transmembrane region" description="Helical" evidence="3">
    <location>
        <begin position="51"/>
        <end position="69"/>
    </location>
</feature>
<dbReference type="Proteomes" id="UP000676336">
    <property type="component" value="Unassembled WGS sequence"/>
</dbReference>
<keyword evidence="3" id="KW-0472">Membrane</keyword>
<dbReference type="Gene3D" id="1.20.1110.10">
    <property type="entry name" value="Calcium-transporting ATPase, transmembrane domain"/>
    <property type="match status" value="1"/>
</dbReference>
<dbReference type="GO" id="GO:0030007">
    <property type="term" value="P:intracellular potassium ion homeostasis"/>
    <property type="evidence" value="ECO:0007669"/>
    <property type="project" value="TreeGrafter"/>
</dbReference>
<dbReference type="PANTHER" id="PTHR43294">
    <property type="entry name" value="SODIUM/POTASSIUM-TRANSPORTING ATPASE SUBUNIT ALPHA"/>
    <property type="match status" value="1"/>
</dbReference>
<dbReference type="Pfam" id="PF00689">
    <property type="entry name" value="Cation_ATPase_C"/>
    <property type="match status" value="1"/>
</dbReference>
<sequence>LFCSIRHNLDLAAQTAYFIGVVILQFANLYGNKTTRRSVFQQGIFGNRFMVFAMVFTIGLACFLLYVPTLDRALNLAPNRFLWWLPPIPFFLYLFAFNEARKFFIRKYPDRFPARQLTY</sequence>
<dbReference type="GO" id="GO:0036376">
    <property type="term" value="P:sodium ion export across plasma membrane"/>
    <property type="evidence" value="ECO:0007669"/>
    <property type="project" value="TreeGrafter"/>
</dbReference>